<organism evidence="1">
    <name type="scientific">Griffithsia pacifica</name>
    <name type="common">Red alga</name>
    <dbReference type="NCBI Taxonomy" id="35689"/>
    <lineage>
        <taxon>Eukaryota</taxon>
        <taxon>Rhodophyta</taxon>
        <taxon>Florideophyceae</taxon>
        <taxon>Rhodymeniophycidae</taxon>
        <taxon>Ceramiales</taxon>
        <taxon>Ceramiaceae</taxon>
        <taxon>Griffithsia</taxon>
    </lineage>
</organism>
<dbReference type="SMR" id="A0A291FEC7"/>
<protein>
    <submittedName>
        <fullName evidence="1">LR gamma8</fullName>
    </submittedName>
</protein>
<dbReference type="IntAct" id="A0A291FEC7">
    <property type="interactions" value="1"/>
</dbReference>
<name>A0A291FEC7_GRIPA</name>
<proteinExistence type="evidence at transcript level"/>
<evidence type="ECO:0000313" key="1">
    <source>
        <dbReference type="EMBL" id="ATG31134.1"/>
    </source>
</evidence>
<accession>A0A291FEC7</accession>
<dbReference type="AlphaFoldDB" id="A0A291FEC7"/>
<reference evidence="1" key="1">
    <citation type="journal article" date="2017" name="Nature">
        <title>Structure of phycobilisome from the red alga Griffithsia pacifica.</title>
        <authorList>
            <person name="Zhang J."/>
            <person name="Ma J."/>
            <person name="Liu D."/>
            <person name="Qin S."/>
            <person name="Sun S."/>
            <person name="Zhao J."/>
            <person name="Sui S.F."/>
        </authorList>
    </citation>
    <scope>NUCLEOTIDE SEQUENCE</scope>
</reference>
<sequence length="350" mass="38044">MEPAFVSSFAPKPVITTSLTASSPLSVTARKNAVSTPTMAAYSLDKYAQMSGANAVDTSGASPAASSTWWVAYRDSLKERFNPFRAPANPEVDVGKSKEYFFAQTAYGRILNMVNASRFGKGGDPDELVPPPGAQPADQYMANCIVKQYKAMATPTGVYTTQCTEGVVRGQAEEARNAALSAAFRMKQRSSAQKFGDFCESRRMAVIGAHGCSYEESLLTKFPAAARAYTTASSEAKGNCVRYADGTSPAETYMAACVDKQMKFRSVPMGVYDVLCSDGNTKGVAEYKRVSAMSVRFRSNQMSTLYKMQAKYNNAAYARNYFGHGCSYEENLFNKYPAVSASMRPSTARY</sequence>
<dbReference type="EMBL" id="MF523563">
    <property type="protein sequence ID" value="ATG31134.1"/>
    <property type="molecule type" value="mRNA"/>
</dbReference>
<gene>
    <name evidence="1" type="primary">rpeCg8</name>
</gene>